<dbReference type="Pfam" id="PF05222">
    <property type="entry name" value="AlaDh_PNT_N"/>
    <property type="match status" value="1"/>
</dbReference>
<dbReference type="SMART" id="SM01003">
    <property type="entry name" value="AlaDh_PNT_N"/>
    <property type="match status" value="1"/>
</dbReference>
<reference evidence="11 12" key="1">
    <citation type="journal article" date="2007" name="Appl. Environ. Microbiol.">
        <title>Genome sequence of the cellulolytic gliding bacterium Cytophaga hutchinsonii.</title>
        <authorList>
            <person name="Xie G."/>
            <person name="Bruce D.C."/>
            <person name="Challacombe J.F."/>
            <person name="Chertkov O."/>
            <person name="Detter J.C."/>
            <person name="Gilna P."/>
            <person name="Han C.S."/>
            <person name="Lucas S."/>
            <person name="Misra M."/>
            <person name="Myers G.L."/>
            <person name="Richardson P."/>
            <person name="Tapia R."/>
            <person name="Thayer N."/>
            <person name="Thompson L.S."/>
            <person name="Brettin T.S."/>
            <person name="Henrissat B."/>
            <person name="Wilson D.B."/>
            <person name="McBride M.J."/>
        </authorList>
    </citation>
    <scope>NUCLEOTIDE SEQUENCE [LARGE SCALE GENOMIC DNA]</scope>
    <source>
        <strain evidence="12">ATCC 33406 / DSM 1761 / CIP 103989 / NBRC 15051 / NCIMB 9469 / D465</strain>
    </source>
</reference>
<protein>
    <recommendedName>
        <fullName evidence="2 5">Alanine dehydrogenase</fullName>
        <ecNumber evidence="2 5">1.4.1.1</ecNumber>
    </recommendedName>
</protein>
<dbReference type="InterPro" id="IPR036291">
    <property type="entry name" value="NAD(P)-bd_dom_sf"/>
</dbReference>
<evidence type="ECO:0000313" key="11">
    <source>
        <dbReference type="EMBL" id="ABG59261.1"/>
    </source>
</evidence>
<dbReference type="PRINTS" id="PR00411">
    <property type="entry name" value="PNDRDTASEI"/>
</dbReference>
<accession>A0A6N4SSH8</accession>
<evidence type="ECO:0000259" key="10">
    <source>
        <dbReference type="SMART" id="SM01003"/>
    </source>
</evidence>
<dbReference type="InterPro" id="IPR007886">
    <property type="entry name" value="AlaDH/PNT_N"/>
</dbReference>
<dbReference type="RefSeq" id="WP_011585378.1">
    <property type="nucleotide sequence ID" value="NC_008255.1"/>
</dbReference>
<name>A0A6N4SSH8_CYTH3</name>
<feature type="binding site" evidence="8">
    <location>
        <position position="203"/>
    </location>
    <ligand>
        <name>NAD(+)</name>
        <dbReference type="ChEBI" id="CHEBI:57540"/>
    </ligand>
</feature>
<keyword evidence="8" id="KW-0547">Nucleotide-binding</keyword>
<feature type="binding site" evidence="8">
    <location>
        <begin position="239"/>
        <end position="240"/>
    </location>
    <ligand>
        <name>NAD(+)</name>
        <dbReference type="ChEBI" id="CHEBI:57540"/>
    </ligand>
</feature>
<evidence type="ECO:0000256" key="1">
    <source>
        <dbReference type="ARBA" id="ARBA00005689"/>
    </source>
</evidence>
<evidence type="ECO:0000256" key="3">
    <source>
        <dbReference type="ARBA" id="ARBA00023002"/>
    </source>
</evidence>
<dbReference type="SUPFAM" id="SSF51735">
    <property type="entry name" value="NAD(P)-binding Rossmann-fold domains"/>
    <property type="match status" value="1"/>
</dbReference>
<dbReference type="OrthoDB" id="9804592at2"/>
<dbReference type="Proteomes" id="UP000001822">
    <property type="component" value="Chromosome"/>
</dbReference>
<dbReference type="GO" id="GO:0000166">
    <property type="term" value="F:nucleotide binding"/>
    <property type="evidence" value="ECO:0007669"/>
    <property type="project" value="UniProtKB-KW"/>
</dbReference>
<keyword evidence="12" id="KW-1185">Reference proteome</keyword>
<evidence type="ECO:0000256" key="8">
    <source>
        <dbReference type="PIRSR" id="PIRSR000183-3"/>
    </source>
</evidence>
<evidence type="ECO:0000256" key="4">
    <source>
        <dbReference type="ARBA" id="ARBA00023027"/>
    </source>
</evidence>
<comment type="catalytic activity">
    <reaction evidence="5">
        <text>L-alanine + NAD(+) + H2O = pyruvate + NH4(+) + NADH + H(+)</text>
        <dbReference type="Rhea" id="RHEA:18405"/>
        <dbReference type="ChEBI" id="CHEBI:15361"/>
        <dbReference type="ChEBI" id="CHEBI:15377"/>
        <dbReference type="ChEBI" id="CHEBI:15378"/>
        <dbReference type="ChEBI" id="CHEBI:28938"/>
        <dbReference type="ChEBI" id="CHEBI:57540"/>
        <dbReference type="ChEBI" id="CHEBI:57945"/>
        <dbReference type="ChEBI" id="CHEBI:57972"/>
        <dbReference type="EC" id="1.4.1.1"/>
    </reaction>
</comment>
<keyword evidence="4 5" id="KW-0520">NAD</keyword>
<proteinExistence type="inferred from homology"/>
<feature type="active site" description="Proton donor/acceptor" evidence="6">
    <location>
        <position position="96"/>
    </location>
</feature>
<keyword evidence="3 5" id="KW-0560">Oxidoreductase</keyword>
<dbReference type="GO" id="GO:0000286">
    <property type="term" value="F:alanine dehydrogenase activity"/>
    <property type="evidence" value="ECO:0007669"/>
    <property type="project" value="UniProtKB-UniRule"/>
</dbReference>
<organism evidence="11 12">
    <name type="scientific">Cytophaga hutchinsonii (strain ATCC 33406 / DSM 1761 / CIP 103989 / NBRC 15051 / NCIMB 9469 / D465)</name>
    <dbReference type="NCBI Taxonomy" id="269798"/>
    <lineage>
        <taxon>Bacteria</taxon>
        <taxon>Pseudomonadati</taxon>
        <taxon>Bacteroidota</taxon>
        <taxon>Cytophagia</taxon>
        <taxon>Cytophagales</taxon>
        <taxon>Cytophagaceae</taxon>
        <taxon>Cytophaga</taxon>
    </lineage>
</organism>
<dbReference type="InterPro" id="IPR007698">
    <property type="entry name" value="AlaDH/PNT_NAD(H)-bd"/>
</dbReference>
<comment type="similarity">
    <text evidence="1 5">Belongs to the AlaDH/PNT family.</text>
</comment>
<sequence>MIIGVPKEIKNREFRVSLTPSGVAELVSRKHQVLVQKDAGLGSGFSNEQYTHAGATVFEHAADVYAKADLIIKVKEPLASEYALIKEGQIVFTYFHFASSEELTHAMIERKAICIAYETIQKADQSLPILTPMSEVAGRMSIQIAAHYLEKGNGGSGKLMGGVPGVKPARVLILGGGVVGTQAAKMAAGLGAEVILMDINLTRLRYLTDVLPANVTCLYPTKTLIEEYLPHTDVLVGAVLIPGGKAPVLASREMVETMPGGSVVIDVAVDQGGCIETCKPTSHEHPIFLVNDIIHYCVPNIPGAVPVTSTNALTNASLPYLLQLADKGWKDACRQSAEIEKGLSIAAGKVTDAMLAKTFQLSLHNIKDLLN</sequence>
<dbReference type="AlphaFoldDB" id="A0A6N4SSH8"/>
<dbReference type="EC" id="1.4.1.1" evidence="2 5"/>
<evidence type="ECO:0000256" key="6">
    <source>
        <dbReference type="PIRSR" id="PIRSR000183-1"/>
    </source>
</evidence>
<dbReference type="NCBIfam" id="TIGR00518">
    <property type="entry name" value="alaDH"/>
    <property type="match status" value="1"/>
</dbReference>
<feature type="binding site" evidence="8">
    <location>
        <position position="198"/>
    </location>
    <ligand>
        <name>NAD(+)</name>
        <dbReference type="ChEBI" id="CHEBI:57540"/>
    </ligand>
</feature>
<dbReference type="SUPFAM" id="SSF52283">
    <property type="entry name" value="Formate/glycerate dehydrogenase catalytic domain-like"/>
    <property type="match status" value="1"/>
</dbReference>
<feature type="binding site" evidence="7">
    <location>
        <position position="75"/>
    </location>
    <ligand>
        <name>substrate</name>
    </ligand>
</feature>
<feature type="binding site" evidence="7">
    <location>
        <position position="15"/>
    </location>
    <ligand>
        <name>substrate</name>
    </ligand>
</feature>
<dbReference type="PANTHER" id="PTHR42795">
    <property type="entry name" value="ALANINE DEHYDROGENASE"/>
    <property type="match status" value="1"/>
</dbReference>
<feature type="active site" description="Proton donor/acceptor" evidence="6">
    <location>
        <position position="270"/>
    </location>
</feature>
<evidence type="ECO:0000256" key="5">
    <source>
        <dbReference type="PIRNR" id="PIRNR000183"/>
    </source>
</evidence>
<feature type="domain" description="Alanine dehydrogenase/pyridine nucleotide transhydrogenase NAD(H)-binding" evidence="9">
    <location>
        <begin position="149"/>
        <end position="297"/>
    </location>
</feature>
<dbReference type="SMART" id="SM01002">
    <property type="entry name" value="AlaDh_PNT_C"/>
    <property type="match status" value="1"/>
</dbReference>
<dbReference type="InterPro" id="IPR008143">
    <property type="entry name" value="Ala_DH/PNT_CS2"/>
</dbReference>
<gene>
    <name evidence="11" type="primary">alaDH</name>
    <name evidence="11" type="ordered locus">CHU_1995</name>
</gene>
<evidence type="ECO:0000259" key="9">
    <source>
        <dbReference type="SMART" id="SM01002"/>
    </source>
</evidence>
<dbReference type="FunFam" id="3.40.50.720:FF:000049">
    <property type="entry name" value="Alanine dehydrogenase"/>
    <property type="match status" value="1"/>
</dbReference>
<evidence type="ECO:0000256" key="2">
    <source>
        <dbReference type="ARBA" id="ARBA00012897"/>
    </source>
</evidence>
<feature type="binding site" evidence="8">
    <location>
        <begin position="267"/>
        <end position="270"/>
    </location>
    <ligand>
        <name>NAD(+)</name>
        <dbReference type="ChEBI" id="CHEBI:57540"/>
    </ligand>
</feature>
<dbReference type="Pfam" id="PF01262">
    <property type="entry name" value="AlaDh_PNT_C"/>
    <property type="match status" value="1"/>
</dbReference>
<dbReference type="GO" id="GO:0042853">
    <property type="term" value="P:L-alanine catabolic process"/>
    <property type="evidence" value="ECO:0007669"/>
    <property type="project" value="InterPro"/>
</dbReference>
<dbReference type="Gene3D" id="3.40.50.720">
    <property type="entry name" value="NAD(P)-binding Rossmann-like Domain"/>
    <property type="match status" value="2"/>
</dbReference>
<feature type="domain" description="Alanine dehydrogenase/pyridine nucleotide transhydrogenase N-terminal" evidence="10">
    <location>
        <begin position="4"/>
        <end position="137"/>
    </location>
</feature>
<dbReference type="PROSITE" id="PS00837">
    <property type="entry name" value="ALADH_PNT_2"/>
    <property type="match status" value="1"/>
</dbReference>
<dbReference type="PANTHER" id="PTHR42795:SF1">
    <property type="entry name" value="ALANINE DEHYDROGENASE"/>
    <property type="match status" value="1"/>
</dbReference>
<feature type="binding site" evidence="8">
    <location>
        <position position="134"/>
    </location>
    <ligand>
        <name>NAD(+)</name>
        <dbReference type="ChEBI" id="CHEBI:57540"/>
    </ligand>
</feature>
<dbReference type="GO" id="GO:0005886">
    <property type="term" value="C:plasma membrane"/>
    <property type="evidence" value="ECO:0007669"/>
    <property type="project" value="TreeGrafter"/>
</dbReference>
<evidence type="ECO:0000256" key="7">
    <source>
        <dbReference type="PIRSR" id="PIRSR000183-2"/>
    </source>
</evidence>
<dbReference type="PIRSF" id="PIRSF000183">
    <property type="entry name" value="Alanine_dh"/>
    <property type="match status" value="1"/>
</dbReference>
<dbReference type="KEGG" id="chu:CHU_1995"/>
<dbReference type="CDD" id="cd05305">
    <property type="entry name" value="L-AlaDH"/>
    <property type="match status" value="1"/>
</dbReference>
<dbReference type="InterPro" id="IPR008141">
    <property type="entry name" value="Ala_DH"/>
</dbReference>
<evidence type="ECO:0000313" key="12">
    <source>
        <dbReference type="Proteomes" id="UP000001822"/>
    </source>
</evidence>
<dbReference type="EMBL" id="CP000383">
    <property type="protein sequence ID" value="ABG59261.1"/>
    <property type="molecule type" value="Genomic_DNA"/>
</dbReference>